<evidence type="ECO:0000256" key="7">
    <source>
        <dbReference type="ARBA" id="ARBA00022679"/>
    </source>
</evidence>
<dbReference type="OrthoDB" id="1732493at2759"/>
<evidence type="ECO:0000256" key="16">
    <source>
        <dbReference type="ARBA" id="ARBA00041902"/>
    </source>
</evidence>
<dbReference type="EMBL" id="KV784355">
    <property type="protein sequence ID" value="OEU20221.1"/>
    <property type="molecule type" value="Genomic_DNA"/>
</dbReference>
<keyword evidence="25" id="KW-1185">Reference proteome</keyword>
<comment type="catalytic activity">
    <reaction evidence="19">
        <text>L-seryl-[protein] + ATP = O-phospho-L-seryl-[protein] + ADP + H(+)</text>
        <dbReference type="Rhea" id="RHEA:17989"/>
        <dbReference type="Rhea" id="RHEA-COMP:9863"/>
        <dbReference type="Rhea" id="RHEA-COMP:11604"/>
        <dbReference type="ChEBI" id="CHEBI:15378"/>
        <dbReference type="ChEBI" id="CHEBI:29999"/>
        <dbReference type="ChEBI" id="CHEBI:30616"/>
        <dbReference type="ChEBI" id="CHEBI:83421"/>
        <dbReference type="ChEBI" id="CHEBI:456216"/>
        <dbReference type="EC" id="2.7.11.22"/>
    </reaction>
</comment>
<evidence type="ECO:0000256" key="17">
    <source>
        <dbReference type="ARBA" id="ARBA00042858"/>
    </source>
</evidence>
<evidence type="ECO:0000256" key="6">
    <source>
        <dbReference type="ARBA" id="ARBA00022618"/>
    </source>
</evidence>
<evidence type="ECO:0000256" key="12">
    <source>
        <dbReference type="ARBA" id="ARBA00022842"/>
    </source>
</evidence>
<sequence length="304" mass="34237">MERYQKMEKIGEGTYGIVYKAKDRVTGEIIALKKIRLEAEDEGIPSTAIREISLLKELQHPNIVRLYDVVHTERKLTLVFEFLDQDLKKYLDVCDSGLGIPILKSFLYQLLTGVAYCHHHRVLHRDLKPPNLLINREGQLKLADFGLARAFGIPVRSYTHEVVTLWYRAPDVLLGSRKYSTPVDIWSVGCIFAEMANGRPLVAGTSEDDQLDRIFRLLGTPKPSRDFPGIVDLPDWDPTRYPPYPPPRGGLAALVPTLDSSGIELLNLMLQYDPARRITAQDALQHRFFSEMKVQCGGGGGGPK</sequence>
<evidence type="ECO:0000256" key="18">
    <source>
        <dbReference type="ARBA" id="ARBA00047811"/>
    </source>
</evidence>
<dbReference type="CDD" id="cd07829">
    <property type="entry name" value="STKc_CDK_like"/>
    <property type="match status" value="1"/>
</dbReference>
<keyword evidence="6" id="KW-0132">Cell division</keyword>
<keyword evidence="13" id="KW-0131">Cell cycle</keyword>
<comment type="catalytic activity">
    <reaction evidence="20">
        <text>[DNA-directed RNA polymerase] + ATP = phospho-[DNA-directed RNA polymerase] + ADP + H(+)</text>
        <dbReference type="Rhea" id="RHEA:10216"/>
        <dbReference type="Rhea" id="RHEA-COMP:11321"/>
        <dbReference type="Rhea" id="RHEA-COMP:11322"/>
        <dbReference type="ChEBI" id="CHEBI:15378"/>
        <dbReference type="ChEBI" id="CHEBI:30616"/>
        <dbReference type="ChEBI" id="CHEBI:43176"/>
        <dbReference type="ChEBI" id="CHEBI:68546"/>
        <dbReference type="ChEBI" id="CHEBI:456216"/>
        <dbReference type="EC" id="2.7.11.23"/>
    </reaction>
</comment>
<dbReference type="PROSITE" id="PS00107">
    <property type="entry name" value="PROTEIN_KINASE_ATP"/>
    <property type="match status" value="1"/>
</dbReference>
<organism evidence="24 25">
    <name type="scientific">Fragilariopsis cylindrus CCMP1102</name>
    <dbReference type="NCBI Taxonomy" id="635003"/>
    <lineage>
        <taxon>Eukaryota</taxon>
        <taxon>Sar</taxon>
        <taxon>Stramenopiles</taxon>
        <taxon>Ochrophyta</taxon>
        <taxon>Bacillariophyta</taxon>
        <taxon>Bacillariophyceae</taxon>
        <taxon>Bacillariophycidae</taxon>
        <taxon>Bacillariales</taxon>
        <taxon>Bacillariaceae</taxon>
        <taxon>Fragilariopsis</taxon>
    </lineage>
</organism>
<keyword evidence="8 21" id="KW-0547">Nucleotide-binding</keyword>
<dbReference type="InterPro" id="IPR011009">
    <property type="entry name" value="Kinase-like_dom_sf"/>
</dbReference>
<dbReference type="PANTHER" id="PTHR24056">
    <property type="entry name" value="CELL DIVISION PROTEIN KINASE"/>
    <property type="match status" value="1"/>
</dbReference>
<evidence type="ECO:0000256" key="8">
    <source>
        <dbReference type="ARBA" id="ARBA00022741"/>
    </source>
</evidence>
<keyword evidence="11 21" id="KW-0067">ATP-binding</keyword>
<dbReference type="InterPro" id="IPR000719">
    <property type="entry name" value="Prot_kinase_dom"/>
</dbReference>
<evidence type="ECO:0000259" key="23">
    <source>
        <dbReference type="PROSITE" id="PS50011"/>
    </source>
</evidence>
<evidence type="ECO:0000256" key="11">
    <source>
        <dbReference type="ARBA" id="ARBA00022840"/>
    </source>
</evidence>
<dbReference type="InterPro" id="IPR017441">
    <property type="entry name" value="Protein_kinase_ATP_BS"/>
</dbReference>
<evidence type="ECO:0000256" key="22">
    <source>
        <dbReference type="RuleBase" id="RU000304"/>
    </source>
</evidence>
<evidence type="ECO:0000256" key="10">
    <source>
        <dbReference type="ARBA" id="ARBA00022777"/>
    </source>
</evidence>
<dbReference type="GO" id="GO:0005524">
    <property type="term" value="F:ATP binding"/>
    <property type="evidence" value="ECO:0007669"/>
    <property type="project" value="UniProtKB-UniRule"/>
</dbReference>
<keyword evidence="10 24" id="KW-0418">Kinase</keyword>
<proteinExistence type="inferred from homology"/>
<dbReference type="PANTHER" id="PTHR24056:SF46">
    <property type="entry name" value="CYCLIN-DEPENDENT KINASE 5"/>
    <property type="match status" value="1"/>
</dbReference>
<dbReference type="Pfam" id="PF00069">
    <property type="entry name" value="Pkinase"/>
    <property type="match status" value="1"/>
</dbReference>
<accession>A0A1E7FPY7</accession>
<comment type="similarity">
    <text evidence="1">Belongs to the protein kinase superfamily. CMGC Ser/Thr protein kinase family. CDC2/CDKX subfamily.</text>
</comment>
<evidence type="ECO:0000256" key="19">
    <source>
        <dbReference type="ARBA" id="ARBA00048367"/>
    </source>
</evidence>
<dbReference type="GO" id="GO:0005737">
    <property type="term" value="C:cytoplasm"/>
    <property type="evidence" value="ECO:0007669"/>
    <property type="project" value="TreeGrafter"/>
</dbReference>
<dbReference type="Gene3D" id="3.30.200.20">
    <property type="entry name" value="Phosphorylase Kinase, domain 1"/>
    <property type="match status" value="1"/>
</dbReference>
<comment type="subunit">
    <text evidence="14">May form a complex composed of at least the catalytic subunit CRK2 and a cyclin.</text>
</comment>
<dbReference type="EC" id="2.7.11.23" evidence="2"/>
<dbReference type="GO" id="GO:0051301">
    <property type="term" value="P:cell division"/>
    <property type="evidence" value="ECO:0007669"/>
    <property type="project" value="UniProtKB-KW"/>
</dbReference>
<feature type="binding site" evidence="21">
    <location>
        <position position="33"/>
    </location>
    <ligand>
        <name>ATP</name>
        <dbReference type="ChEBI" id="CHEBI:30616"/>
    </ligand>
</feature>
<evidence type="ECO:0000256" key="13">
    <source>
        <dbReference type="ARBA" id="ARBA00023306"/>
    </source>
</evidence>
<dbReference type="InterPro" id="IPR008271">
    <property type="entry name" value="Ser/Thr_kinase_AS"/>
</dbReference>
<dbReference type="KEGG" id="fcy:FRACYDRAFT_182088"/>
<dbReference type="GO" id="GO:0005634">
    <property type="term" value="C:nucleus"/>
    <property type="evidence" value="ECO:0007669"/>
    <property type="project" value="TreeGrafter"/>
</dbReference>
<dbReference type="GO" id="GO:0004693">
    <property type="term" value="F:cyclin-dependent protein serine/threonine kinase activity"/>
    <property type="evidence" value="ECO:0007669"/>
    <property type="project" value="UniProtKB-EC"/>
</dbReference>
<comment type="catalytic activity">
    <reaction evidence="18">
        <text>L-threonyl-[protein] + ATP = O-phospho-L-threonyl-[protein] + ADP + H(+)</text>
        <dbReference type="Rhea" id="RHEA:46608"/>
        <dbReference type="Rhea" id="RHEA-COMP:11060"/>
        <dbReference type="Rhea" id="RHEA-COMP:11605"/>
        <dbReference type="ChEBI" id="CHEBI:15378"/>
        <dbReference type="ChEBI" id="CHEBI:30013"/>
        <dbReference type="ChEBI" id="CHEBI:30616"/>
        <dbReference type="ChEBI" id="CHEBI:61977"/>
        <dbReference type="ChEBI" id="CHEBI:456216"/>
        <dbReference type="EC" id="2.7.11.22"/>
    </reaction>
</comment>
<evidence type="ECO:0000256" key="14">
    <source>
        <dbReference type="ARBA" id="ARBA00038543"/>
    </source>
</evidence>
<evidence type="ECO:0000256" key="20">
    <source>
        <dbReference type="ARBA" id="ARBA00049280"/>
    </source>
</evidence>
<reference evidence="24 25" key="1">
    <citation type="submission" date="2016-09" db="EMBL/GenBank/DDBJ databases">
        <title>Extensive genetic diversity and differential bi-allelic expression allows diatom success in the polar Southern Ocean.</title>
        <authorList>
            <consortium name="DOE Joint Genome Institute"/>
            <person name="Mock T."/>
            <person name="Otillar R.P."/>
            <person name="Strauss J."/>
            <person name="Dupont C."/>
            <person name="Frickenhaus S."/>
            <person name="Maumus F."/>
            <person name="Mcmullan M."/>
            <person name="Sanges R."/>
            <person name="Schmutz J."/>
            <person name="Toseland A."/>
            <person name="Valas R."/>
            <person name="Veluchamy A."/>
            <person name="Ward B.J."/>
            <person name="Allen A."/>
            <person name="Barry K."/>
            <person name="Falciatore A."/>
            <person name="Ferrante M."/>
            <person name="Fortunato A.E."/>
            <person name="Gloeckner G."/>
            <person name="Gruber A."/>
            <person name="Hipkin R."/>
            <person name="Janech M."/>
            <person name="Kroth P."/>
            <person name="Leese F."/>
            <person name="Lindquist E."/>
            <person name="Lyon B.R."/>
            <person name="Martin J."/>
            <person name="Mayer C."/>
            <person name="Parker M."/>
            <person name="Quesneville H."/>
            <person name="Raymond J."/>
            <person name="Uhlig C."/>
            <person name="Valentin K.U."/>
            <person name="Worden A.Z."/>
            <person name="Armbrust E.V."/>
            <person name="Bowler C."/>
            <person name="Green B."/>
            <person name="Moulton V."/>
            <person name="Van Oosterhout C."/>
            <person name="Grigoriev I."/>
        </authorList>
    </citation>
    <scope>NUCLEOTIDE SEQUENCE [LARGE SCALE GENOMIC DNA]</scope>
    <source>
        <strain evidence="24 25">CCMP1102</strain>
    </source>
</reference>
<dbReference type="Gene3D" id="1.10.510.10">
    <property type="entry name" value="Transferase(Phosphotransferase) domain 1"/>
    <property type="match status" value="1"/>
</dbReference>
<dbReference type="EC" id="2.7.11.22" evidence="3"/>
<protein>
    <recommendedName>
        <fullName evidence="15">Cyclin-dependent kinase 2 homolog</fullName>
        <ecNumber evidence="3">2.7.11.22</ecNumber>
        <ecNumber evidence="2">2.7.11.23</ecNumber>
    </recommendedName>
    <alternativeName>
        <fullName evidence="16">Cell division control protein 2 homolog</fullName>
    </alternativeName>
    <alternativeName>
        <fullName evidence="17">cdc2-related kinase 2</fullName>
    </alternativeName>
</protein>
<dbReference type="Proteomes" id="UP000095751">
    <property type="component" value="Unassembled WGS sequence"/>
</dbReference>
<evidence type="ECO:0000256" key="5">
    <source>
        <dbReference type="ARBA" id="ARBA00022553"/>
    </source>
</evidence>
<name>A0A1E7FPY7_9STRA</name>
<dbReference type="FunCoup" id="A0A1E7FPY7">
    <property type="interactions" value="260"/>
</dbReference>
<evidence type="ECO:0000313" key="24">
    <source>
        <dbReference type="EMBL" id="OEU20221.1"/>
    </source>
</evidence>
<evidence type="ECO:0000256" key="4">
    <source>
        <dbReference type="ARBA" id="ARBA00022527"/>
    </source>
</evidence>
<dbReference type="PROSITE" id="PS50011">
    <property type="entry name" value="PROTEIN_KINASE_DOM"/>
    <property type="match status" value="1"/>
</dbReference>
<dbReference type="InParanoid" id="A0A1E7FPY7"/>
<keyword evidence="5" id="KW-0597">Phosphoprotein</keyword>
<keyword evidence="7" id="KW-0808">Transferase</keyword>
<evidence type="ECO:0000256" key="21">
    <source>
        <dbReference type="PROSITE-ProRule" id="PRU10141"/>
    </source>
</evidence>
<gene>
    <name evidence="24" type="primary">CDKA1</name>
    <name evidence="24" type="ORF">FRACYDRAFT_182088</name>
</gene>
<dbReference type="SUPFAM" id="SSF56112">
    <property type="entry name" value="Protein kinase-like (PK-like)"/>
    <property type="match status" value="1"/>
</dbReference>
<keyword evidence="4 22" id="KW-0723">Serine/threonine-protein kinase</keyword>
<dbReference type="FunFam" id="1.10.510.10:FF:000184">
    <property type="entry name" value="cyclin-dependent kinase 5 homolog"/>
    <property type="match status" value="1"/>
</dbReference>
<keyword evidence="9" id="KW-0498">Mitosis</keyword>
<feature type="domain" description="Protein kinase" evidence="23">
    <location>
        <begin position="4"/>
        <end position="289"/>
    </location>
</feature>
<evidence type="ECO:0000256" key="15">
    <source>
        <dbReference type="ARBA" id="ARBA00039612"/>
    </source>
</evidence>
<evidence type="ECO:0000256" key="3">
    <source>
        <dbReference type="ARBA" id="ARBA00012425"/>
    </source>
</evidence>
<dbReference type="AlphaFoldDB" id="A0A1E7FPY7"/>
<dbReference type="SMART" id="SM00220">
    <property type="entry name" value="S_TKc"/>
    <property type="match status" value="1"/>
</dbReference>
<evidence type="ECO:0000313" key="25">
    <source>
        <dbReference type="Proteomes" id="UP000095751"/>
    </source>
</evidence>
<evidence type="ECO:0000256" key="2">
    <source>
        <dbReference type="ARBA" id="ARBA00012409"/>
    </source>
</evidence>
<evidence type="ECO:0000256" key="1">
    <source>
        <dbReference type="ARBA" id="ARBA00006485"/>
    </source>
</evidence>
<dbReference type="FunFam" id="3.30.200.20:FF:000027">
    <property type="entry name" value="Putative Cyclin-dependent kinase 1"/>
    <property type="match status" value="1"/>
</dbReference>
<evidence type="ECO:0000256" key="9">
    <source>
        <dbReference type="ARBA" id="ARBA00022776"/>
    </source>
</evidence>
<dbReference type="InterPro" id="IPR050108">
    <property type="entry name" value="CDK"/>
</dbReference>
<keyword evidence="12" id="KW-0460">Magnesium</keyword>
<dbReference type="PROSITE" id="PS00108">
    <property type="entry name" value="PROTEIN_KINASE_ST"/>
    <property type="match status" value="1"/>
</dbReference>
<dbReference type="GO" id="GO:0008353">
    <property type="term" value="F:RNA polymerase II CTD heptapeptide repeat kinase activity"/>
    <property type="evidence" value="ECO:0007669"/>
    <property type="project" value="UniProtKB-EC"/>
</dbReference>